<evidence type="ECO:0008006" key="7">
    <source>
        <dbReference type="Google" id="ProtNLM"/>
    </source>
</evidence>
<reference evidence="5" key="1">
    <citation type="submission" date="2021-01" db="EMBL/GenBank/DDBJ databases">
        <title>Whole genome shotgun sequence of Cellulomonas pakistanensis NBRC 110800.</title>
        <authorList>
            <person name="Komaki H."/>
            <person name="Tamura T."/>
        </authorList>
    </citation>
    <scope>NUCLEOTIDE SEQUENCE</scope>
    <source>
        <strain evidence="5">NBRC 110800</strain>
    </source>
</reference>
<proteinExistence type="inferred from homology"/>
<comment type="caution">
    <text evidence="5">The sequence shown here is derived from an EMBL/GenBank/DDBJ whole genome shotgun (WGS) entry which is preliminary data.</text>
</comment>
<dbReference type="GO" id="GO:0016757">
    <property type="term" value="F:glycosyltransferase activity"/>
    <property type="evidence" value="ECO:0007669"/>
    <property type="project" value="UniProtKB-KW"/>
</dbReference>
<comment type="similarity">
    <text evidence="2">Belongs to the glycosyltransferase 2 family.</text>
</comment>
<keyword evidence="3" id="KW-0328">Glycosyltransferase</keyword>
<evidence type="ECO:0000256" key="1">
    <source>
        <dbReference type="ARBA" id="ARBA00004776"/>
    </source>
</evidence>
<accession>A0A919U6U4</accession>
<dbReference type="Proteomes" id="UP000642125">
    <property type="component" value="Unassembled WGS sequence"/>
</dbReference>
<evidence type="ECO:0000256" key="3">
    <source>
        <dbReference type="ARBA" id="ARBA00022676"/>
    </source>
</evidence>
<evidence type="ECO:0000256" key="2">
    <source>
        <dbReference type="ARBA" id="ARBA00006739"/>
    </source>
</evidence>
<dbReference type="RefSeq" id="WP_203668630.1">
    <property type="nucleotide sequence ID" value="NZ_BONO01000013.1"/>
</dbReference>
<evidence type="ECO:0000256" key="4">
    <source>
        <dbReference type="ARBA" id="ARBA00022679"/>
    </source>
</evidence>
<evidence type="ECO:0000313" key="6">
    <source>
        <dbReference type="Proteomes" id="UP000642125"/>
    </source>
</evidence>
<sequence>MTAAPAGIGVVVLNYRGREDTLACVRSVLADGVDAAGVFVVDNGSDDGLEQALAAELPGVPFVQNGANLGFTGGMNVGLTAALDAGRDYVCVLNNDTVVQPGMFAELVRLAEPGVAVSPEVRYLADPDAIWFGSGTVEVDRTWPRHLTGDELARLDAARPDVDAREAGTLAGCCILADAATWRAVGPFDPRYFLLFEDSDWSARARRAGVRLLVARDAVLLHAVSASFGGPGRLLASYYYARNGALYGRSRITRRPGPRLRFARDRVVLPSVRRARAGEWRAGSLELGFGLAGLAADALRRYGPAPDLVLRAATRLSPPAPAPTPDPIGMR</sequence>
<dbReference type="PANTHER" id="PTHR43179:SF12">
    <property type="entry name" value="GALACTOFURANOSYLTRANSFERASE GLFT2"/>
    <property type="match status" value="1"/>
</dbReference>
<name>A0A919U6U4_9CELL</name>
<dbReference type="PANTHER" id="PTHR43179">
    <property type="entry name" value="RHAMNOSYLTRANSFERASE WBBL"/>
    <property type="match status" value="1"/>
</dbReference>
<dbReference type="EMBL" id="BONO01000013">
    <property type="protein sequence ID" value="GIG36610.1"/>
    <property type="molecule type" value="Genomic_DNA"/>
</dbReference>
<protein>
    <recommendedName>
        <fullName evidence="7">Glycosyl transferase</fullName>
    </recommendedName>
</protein>
<dbReference type="Pfam" id="PF13641">
    <property type="entry name" value="Glyco_tranf_2_3"/>
    <property type="match status" value="1"/>
</dbReference>
<keyword evidence="4" id="KW-0808">Transferase</keyword>
<dbReference type="AlphaFoldDB" id="A0A919U6U4"/>
<keyword evidence="6" id="KW-1185">Reference proteome</keyword>
<comment type="pathway">
    <text evidence="1">Cell wall biogenesis; cell wall polysaccharide biosynthesis.</text>
</comment>
<evidence type="ECO:0000313" key="5">
    <source>
        <dbReference type="EMBL" id="GIG36610.1"/>
    </source>
</evidence>
<gene>
    <name evidence="5" type="ORF">Cpa01nite_19910</name>
</gene>
<organism evidence="5 6">
    <name type="scientific">Cellulomonas pakistanensis</name>
    <dbReference type="NCBI Taxonomy" id="992287"/>
    <lineage>
        <taxon>Bacteria</taxon>
        <taxon>Bacillati</taxon>
        <taxon>Actinomycetota</taxon>
        <taxon>Actinomycetes</taxon>
        <taxon>Micrococcales</taxon>
        <taxon>Cellulomonadaceae</taxon>
        <taxon>Cellulomonas</taxon>
    </lineage>
</organism>
<dbReference type="Gene3D" id="3.90.550.10">
    <property type="entry name" value="Spore Coat Polysaccharide Biosynthesis Protein SpsA, Chain A"/>
    <property type="match status" value="1"/>
</dbReference>
<dbReference type="SUPFAM" id="SSF53448">
    <property type="entry name" value="Nucleotide-diphospho-sugar transferases"/>
    <property type="match status" value="1"/>
</dbReference>
<dbReference type="InterPro" id="IPR029044">
    <property type="entry name" value="Nucleotide-diphossugar_trans"/>
</dbReference>
<dbReference type="CDD" id="cd04186">
    <property type="entry name" value="GT_2_like_c"/>
    <property type="match status" value="1"/>
</dbReference>